<keyword evidence="1" id="KW-0479">Metal-binding</keyword>
<dbReference type="PANTHER" id="PTHR11820:SF90">
    <property type="entry name" value="FLUTATHIONE S-TRANSFERASE"/>
    <property type="match status" value="1"/>
</dbReference>
<evidence type="ECO:0000313" key="3">
    <source>
        <dbReference type="EMBL" id="GGI01019.1"/>
    </source>
</evidence>
<dbReference type="RefSeq" id="WP_205967537.1">
    <property type="nucleotide sequence ID" value="NZ_BMGZ01000004.1"/>
</dbReference>
<gene>
    <name evidence="3" type="ORF">GCM10011355_30670</name>
</gene>
<dbReference type="PANTHER" id="PTHR11820">
    <property type="entry name" value="ACYLPYRUVASE"/>
    <property type="match status" value="1"/>
</dbReference>
<dbReference type="EMBL" id="BMGZ01000004">
    <property type="protein sequence ID" value="GGI01019.1"/>
    <property type="molecule type" value="Genomic_DNA"/>
</dbReference>
<sequence>MSDFIFPLMKQPAVPVTGDGLFPVRRIFCVGKNYADHQAEMGDAKGTPPVFFTKPADAVCPGGDIPFPLATENLHYEAELVVALGEDRSVYGYAVGCDLTRRDLQAVAKKAGAPWDTAKAFDNSAVIGSVTPVAACGNLNEAAIRLSVNGEARQDGSLSQMIWSVAEIIDKLSGYFDLKPGDLIYTGTPAGVGPIGVGDEVSISIDGLEPVTLRMV</sequence>
<evidence type="ECO:0000313" key="4">
    <source>
        <dbReference type="Proteomes" id="UP000621856"/>
    </source>
</evidence>
<dbReference type="SUPFAM" id="SSF56529">
    <property type="entry name" value="FAH"/>
    <property type="match status" value="1"/>
</dbReference>
<keyword evidence="3" id="KW-0378">Hydrolase</keyword>
<proteinExistence type="predicted"/>
<evidence type="ECO:0000259" key="2">
    <source>
        <dbReference type="Pfam" id="PF01557"/>
    </source>
</evidence>
<dbReference type="Gene3D" id="3.90.850.10">
    <property type="entry name" value="Fumarylacetoacetase-like, C-terminal domain"/>
    <property type="match status" value="1"/>
</dbReference>
<dbReference type="InterPro" id="IPR011234">
    <property type="entry name" value="Fumarylacetoacetase-like_C"/>
</dbReference>
<evidence type="ECO:0000256" key="1">
    <source>
        <dbReference type="ARBA" id="ARBA00022723"/>
    </source>
</evidence>
<feature type="domain" description="Fumarylacetoacetase-like C-terminal" evidence="2">
    <location>
        <begin position="27"/>
        <end position="211"/>
    </location>
</feature>
<protein>
    <submittedName>
        <fullName evidence="3">Fumarylacetoacetate (FAA) hydrolase</fullName>
    </submittedName>
</protein>
<dbReference type="GO" id="GO:0046872">
    <property type="term" value="F:metal ion binding"/>
    <property type="evidence" value="ECO:0007669"/>
    <property type="project" value="UniProtKB-KW"/>
</dbReference>
<reference evidence="3" key="1">
    <citation type="journal article" date="2014" name="Int. J. Syst. Evol. Microbiol.">
        <title>Complete genome sequence of Corynebacterium casei LMG S-19264T (=DSM 44701T), isolated from a smear-ripened cheese.</title>
        <authorList>
            <consortium name="US DOE Joint Genome Institute (JGI-PGF)"/>
            <person name="Walter F."/>
            <person name="Albersmeier A."/>
            <person name="Kalinowski J."/>
            <person name="Ruckert C."/>
        </authorList>
    </citation>
    <scope>NUCLEOTIDE SEQUENCE</scope>
    <source>
        <strain evidence="3">CGMCC 1.14984</strain>
    </source>
</reference>
<reference evidence="3" key="2">
    <citation type="submission" date="2020-09" db="EMBL/GenBank/DDBJ databases">
        <authorList>
            <person name="Sun Q."/>
            <person name="Zhou Y."/>
        </authorList>
    </citation>
    <scope>NUCLEOTIDE SEQUENCE</scope>
    <source>
        <strain evidence="3">CGMCC 1.14984</strain>
    </source>
</reference>
<dbReference type="GO" id="GO:0018773">
    <property type="term" value="F:acetylpyruvate hydrolase activity"/>
    <property type="evidence" value="ECO:0007669"/>
    <property type="project" value="TreeGrafter"/>
</dbReference>
<dbReference type="AlphaFoldDB" id="A0A8J3ES13"/>
<name>A0A8J3ES13_9PROT</name>
<dbReference type="InterPro" id="IPR036663">
    <property type="entry name" value="Fumarylacetoacetase_C_sf"/>
</dbReference>
<dbReference type="Proteomes" id="UP000621856">
    <property type="component" value="Unassembled WGS sequence"/>
</dbReference>
<comment type="caution">
    <text evidence="3">The sequence shown here is derived from an EMBL/GenBank/DDBJ whole genome shotgun (WGS) entry which is preliminary data.</text>
</comment>
<organism evidence="3 4">
    <name type="scientific">Aquisalinus luteolus</name>
    <dbReference type="NCBI Taxonomy" id="1566827"/>
    <lineage>
        <taxon>Bacteria</taxon>
        <taxon>Pseudomonadati</taxon>
        <taxon>Pseudomonadota</taxon>
        <taxon>Alphaproteobacteria</taxon>
        <taxon>Parvularculales</taxon>
        <taxon>Parvularculaceae</taxon>
        <taxon>Aquisalinus</taxon>
    </lineage>
</organism>
<dbReference type="Pfam" id="PF01557">
    <property type="entry name" value="FAA_hydrolase"/>
    <property type="match status" value="1"/>
</dbReference>
<accession>A0A8J3ES13</accession>